<reference evidence="8" key="2">
    <citation type="submission" date="2020-05" db="UniProtKB">
        <authorList>
            <consortium name="EnsemblMetazoa"/>
        </authorList>
    </citation>
    <scope>IDENTIFICATION</scope>
    <source>
        <strain evidence="8">IAEA</strain>
    </source>
</reference>
<dbReference type="Gene3D" id="3.40.50.300">
    <property type="entry name" value="P-loop containing nucleotide triphosphate hydrolases"/>
    <property type="match status" value="1"/>
</dbReference>
<dbReference type="InterPro" id="IPR027417">
    <property type="entry name" value="P-loop_NTPase"/>
</dbReference>
<dbReference type="GO" id="GO:0005737">
    <property type="term" value="C:cytoplasm"/>
    <property type="evidence" value="ECO:0007669"/>
    <property type="project" value="UniProtKB-SubCell"/>
</dbReference>
<dbReference type="Gene3D" id="2.40.30.270">
    <property type="match status" value="1"/>
</dbReference>
<evidence type="ECO:0000256" key="5">
    <source>
        <dbReference type="ARBA" id="ARBA00022806"/>
    </source>
</evidence>
<evidence type="ECO:0000256" key="6">
    <source>
        <dbReference type="ARBA" id="ARBA00022840"/>
    </source>
</evidence>
<keyword evidence="6" id="KW-0067">ATP-binding</keyword>
<evidence type="ECO:0000313" key="9">
    <source>
        <dbReference type="Proteomes" id="UP000092460"/>
    </source>
</evidence>
<keyword evidence="9" id="KW-1185">Reference proteome</keyword>
<keyword evidence="5" id="KW-0347">Helicase</keyword>
<dbReference type="Pfam" id="PF21634">
    <property type="entry name" value="MOV-10_beta-barrel"/>
    <property type="match status" value="1"/>
</dbReference>
<evidence type="ECO:0000259" key="7">
    <source>
        <dbReference type="Pfam" id="PF21634"/>
    </source>
</evidence>
<comment type="subcellular location">
    <subcellularLocation>
        <location evidence="1">Cytoplasm</location>
    </subcellularLocation>
</comment>
<proteinExistence type="predicted"/>
<dbReference type="STRING" id="67801.A0A1B0BRW8"/>
<dbReference type="GO" id="GO:0004386">
    <property type="term" value="F:helicase activity"/>
    <property type="evidence" value="ECO:0007669"/>
    <property type="project" value="UniProtKB-KW"/>
</dbReference>
<reference evidence="9" key="1">
    <citation type="submission" date="2015-01" db="EMBL/GenBank/DDBJ databases">
        <authorList>
            <person name="Aksoy S."/>
            <person name="Warren W."/>
            <person name="Wilson R.K."/>
        </authorList>
    </citation>
    <scope>NUCLEOTIDE SEQUENCE [LARGE SCALE GENOMIC DNA]</scope>
    <source>
        <strain evidence="9">IAEA</strain>
    </source>
</reference>
<feature type="domain" description="Helicase MOV-10-like beta-barrel" evidence="7">
    <location>
        <begin position="258"/>
        <end position="333"/>
    </location>
</feature>
<dbReference type="EnsemblMetazoa" id="GPPI038654-RA">
    <property type="protein sequence ID" value="GPPI038654-PA"/>
    <property type="gene ID" value="GPPI038654"/>
</dbReference>
<dbReference type="GO" id="GO:0016787">
    <property type="term" value="F:hydrolase activity"/>
    <property type="evidence" value="ECO:0007669"/>
    <property type="project" value="UniProtKB-KW"/>
</dbReference>
<keyword evidence="2" id="KW-0963">Cytoplasm</keyword>
<evidence type="ECO:0000256" key="4">
    <source>
        <dbReference type="ARBA" id="ARBA00022801"/>
    </source>
</evidence>
<dbReference type="GO" id="GO:0005524">
    <property type="term" value="F:ATP binding"/>
    <property type="evidence" value="ECO:0007669"/>
    <property type="project" value="UniProtKB-KW"/>
</dbReference>
<name>A0A1B0BRW8_9MUSC</name>
<dbReference type="EMBL" id="JXJN01019358">
    <property type="status" value="NOT_ANNOTATED_CDS"/>
    <property type="molecule type" value="Genomic_DNA"/>
</dbReference>
<dbReference type="InterPro" id="IPR049080">
    <property type="entry name" value="MOV-10-like_beta-barrel"/>
</dbReference>
<dbReference type="PANTHER" id="PTHR45418:SF1">
    <property type="entry name" value="CANCER_TESTIS ANTIGEN 55"/>
    <property type="match status" value="1"/>
</dbReference>
<dbReference type="AlphaFoldDB" id="A0A1B0BRW8"/>
<evidence type="ECO:0000256" key="2">
    <source>
        <dbReference type="ARBA" id="ARBA00022490"/>
    </source>
</evidence>
<accession>A0A1B0BRW8</accession>
<protein>
    <recommendedName>
        <fullName evidence="7">Helicase MOV-10-like beta-barrel domain-containing protein</fullName>
    </recommendedName>
</protein>
<evidence type="ECO:0000313" key="8">
    <source>
        <dbReference type="EnsemblMetazoa" id="GPPI038654-PA"/>
    </source>
</evidence>
<dbReference type="Proteomes" id="UP000092460">
    <property type="component" value="Unassembled WGS sequence"/>
</dbReference>
<organism evidence="8 9">
    <name type="scientific">Glossina palpalis gambiensis</name>
    <dbReference type="NCBI Taxonomy" id="67801"/>
    <lineage>
        <taxon>Eukaryota</taxon>
        <taxon>Metazoa</taxon>
        <taxon>Ecdysozoa</taxon>
        <taxon>Arthropoda</taxon>
        <taxon>Hexapoda</taxon>
        <taxon>Insecta</taxon>
        <taxon>Pterygota</taxon>
        <taxon>Neoptera</taxon>
        <taxon>Endopterygota</taxon>
        <taxon>Diptera</taxon>
        <taxon>Brachycera</taxon>
        <taxon>Muscomorpha</taxon>
        <taxon>Hippoboscoidea</taxon>
        <taxon>Glossinidae</taxon>
        <taxon>Glossina</taxon>
    </lineage>
</organism>
<keyword evidence="3" id="KW-0547">Nucleotide-binding</keyword>
<evidence type="ECO:0000256" key="1">
    <source>
        <dbReference type="ARBA" id="ARBA00004496"/>
    </source>
</evidence>
<dbReference type="PANTHER" id="PTHR45418">
    <property type="entry name" value="CANCER/TESTIS ANTIGEN 55"/>
    <property type="match status" value="1"/>
</dbReference>
<dbReference type="SUPFAM" id="SSF52540">
    <property type="entry name" value="P-loop containing nucleoside triphosphate hydrolases"/>
    <property type="match status" value="1"/>
</dbReference>
<evidence type="ECO:0000256" key="3">
    <source>
        <dbReference type="ARBA" id="ARBA00022741"/>
    </source>
</evidence>
<keyword evidence="4" id="KW-0378">Hydrolase</keyword>
<dbReference type="VEuPathDB" id="VectorBase:GPPI038654"/>
<dbReference type="EMBL" id="JXJN01019356">
    <property type="status" value="NOT_ANNOTATED_CDS"/>
    <property type="molecule type" value="Genomic_DNA"/>
</dbReference>
<sequence length="507" mass="58593">MCLELQHKVDIWLTNEDFLKPLQCAVEQLSFACKGLNTILTQLTGFIEETNKSYTNINNEGQINRILENIAEYRSFYHLRCFQNQTRFFYSFLIADPLFTRYYSHMLPNSESQFCLLISQLFSIPHIRAVRAVWTDPASSFLKTSATVIKALITRGTVTTAIQSQSKSDVFIARPQIAEDLQGLADSVEITKYVDIVNDQIKYLNTAVEHTILFLHDKYNGEEIEELQGQIIKLKSLLSIKREQILEETEYLVNLRKYDRERAHFTREDRYLALTIENLSERRPSLLIGDMVKAEKPWADGENAERTYIGVIHEVLRNRILLKFDDNFQGRYNYVDYRLKFYFSRYGCRKQQYAILRAAKNLGEEFLFPSRAQTRGCPQLDIQINDEGNLLLDGRQYKWRNCALNSVQKKAVANILRGEVYKTPYMIFGTPGTGKTATLVKSILQIFKLIRKRQDNTRYTAMVVLMLDSFTRHSANFLAAAGRLFNGAEAVMCGKGVSLTMLRTKNQ</sequence>
<dbReference type="EMBL" id="JXJN01019357">
    <property type="status" value="NOT_ANNOTATED_CDS"/>
    <property type="molecule type" value="Genomic_DNA"/>
</dbReference>